<keyword evidence="2" id="KW-1185">Reference proteome</keyword>
<dbReference type="AlphaFoldDB" id="A0A8H7TCV2"/>
<protein>
    <submittedName>
        <fullName evidence="1">Uncharacterized protein</fullName>
    </submittedName>
</protein>
<proteinExistence type="predicted"/>
<dbReference type="Proteomes" id="UP000664132">
    <property type="component" value="Unassembled WGS sequence"/>
</dbReference>
<evidence type="ECO:0000313" key="1">
    <source>
        <dbReference type="EMBL" id="KAG4416493.1"/>
    </source>
</evidence>
<comment type="caution">
    <text evidence="1">The sequence shown here is derived from an EMBL/GenBank/DDBJ whole genome shotgun (WGS) entry which is preliminary data.</text>
</comment>
<evidence type="ECO:0000313" key="2">
    <source>
        <dbReference type="Proteomes" id="UP000664132"/>
    </source>
</evidence>
<sequence length="283" mass="32397">MSSAETKDKREAWVLQPDCGHLVLTEPPIDTLSPAGRTLEIVLGDGEAVPCPCCYDPANSPMTIRNHLFMCNELRKHRYARVQNRELSQKARTAAGEEAVVWSLNTRYLEGIIEGAKARPTNNIVYENHFSNEQSEWKTEKLVLSHARNTAIAEHLRQEPMAKLELMLTRLRHEIDCNFAFAKGKLLGQRWAEARGEMIPSVQLGHEVDLKLGPSEPIEQARRRSSALALLIARRIRYRGHASRKEVRRRYKRRLLVRLVRMEERPVEEAEQIALPVETAEIV</sequence>
<name>A0A8H7TCV2_9HELO</name>
<reference evidence="1" key="1">
    <citation type="submission" date="2021-02" db="EMBL/GenBank/DDBJ databases">
        <title>Genome sequence Cadophora malorum strain M34.</title>
        <authorList>
            <person name="Stefanovic E."/>
            <person name="Vu D."/>
            <person name="Scully C."/>
            <person name="Dijksterhuis J."/>
            <person name="Roader J."/>
            <person name="Houbraken J."/>
        </authorList>
    </citation>
    <scope>NUCLEOTIDE SEQUENCE</scope>
    <source>
        <strain evidence="1">M34</strain>
    </source>
</reference>
<accession>A0A8H7TCV2</accession>
<organism evidence="1 2">
    <name type="scientific">Cadophora malorum</name>
    <dbReference type="NCBI Taxonomy" id="108018"/>
    <lineage>
        <taxon>Eukaryota</taxon>
        <taxon>Fungi</taxon>
        <taxon>Dikarya</taxon>
        <taxon>Ascomycota</taxon>
        <taxon>Pezizomycotina</taxon>
        <taxon>Leotiomycetes</taxon>
        <taxon>Helotiales</taxon>
        <taxon>Ploettnerulaceae</taxon>
        <taxon>Cadophora</taxon>
    </lineage>
</organism>
<dbReference type="EMBL" id="JAFJYH010000184">
    <property type="protein sequence ID" value="KAG4416493.1"/>
    <property type="molecule type" value="Genomic_DNA"/>
</dbReference>
<gene>
    <name evidence="1" type="ORF">IFR04_010349</name>
</gene>
<dbReference type="OrthoDB" id="3557575at2759"/>